<name>A0A9D2YH57_NOTFU</name>
<sequence>MKAGVGLQQEDVESPLHRLEQAAGCYASAIRLSFTNARLHFLLALVLEELHHATEIHGLQEKGCAVMQWLELLPCSKKVLGSRPSLGSFCMEFACSPCACMDKEYQQLKEQGQSSNADYVQTLYIWLSKKTGKGSNAVMRDEESYMYRAFTKYLDAWSLNPDSWEFNLHVWRLLLLQGRRERLCSSFRVDWLYALCTLLSDSSQGWLCCSRSRMHLRPRRKRLHNSYIRGWSTLSASAAVRAGWSRSHQTLCPSTMLSSCVTFSPSASCS</sequence>
<organism evidence="1 3">
    <name type="scientific">Nothobranchius furzeri</name>
    <name type="common">Turquoise killifish</name>
    <dbReference type="NCBI Taxonomy" id="105023"/>
    <lineage>
        <taxon>Eukaryota</taxon>
        <taxon>Metazoa</taxon>
        <taxon>Chordata</taxon>
        <taxon>Craniata</taxon>
        <taxon>Vertebrata</taxon>
        <taxon>Euteleostomi</taxon>
        <taxon>Actinopterygii</taxon>
        <taxon>Neopterygii</taxon>
        <taxon>Teleostei</taxon>
        <taxon>Neoteleostei</taxon>
        <taxon>Acanthomorphata</taxon>
        <taxon>Ovalentaria</taxon>
        <taxon>Atherinomorphae</taxon>
        <taxon>Cyprinodontiformes</taxon>
        <taxon>Nothobranchiidae</taxon>
        <taxon>Nothobranchius</taxon>
    </lineage>
</organism>
<dbReference type="KEGG" id="nfu:107376075"/>
<reference evidence="1" key="1">
    <citation type="submission" date="2020-03" db="EMBL/GenBank/DDBJ databases">
        <title>Intra-Species Differences in Population Size shape Life History and Genome Evolution.</title>
        <authorList>
            <person name="Willemsen D."/>
            <person name="Cui R."/>
            <person name="Valenzano D.R."/>
        </authorList>
    </citation>
    <scope>NUCLEOTIDE SEQUENCE</scope>
    <source>
        <strain evidence="1">GRZ</strain>
        <tissue evidence="1">Whole</tissue>
    </source>
</reference>
<proteinExistence type="predicted"/>
<dbReference type="Proteomes" id="UP000822369">
    <property type="component" value="Chromosome 6"/>
</dbReference>
<dbReference type="EMBL" id="JAAVVJ010000006">
    <property type="protein sequence ID" value="KAF7220497.1"/>
    <property type="molecule type" value="Genomic_DNA"/>
</dbReference>
<comment type="caution">
    <text evidence="1">The sequence shown here is derived from an EMBL/GenBank/DDBJ whole genome shotgun (WGS) entry which is preliminary data.</text>
</comment>
<evidence type="ECO:0000313" key="3">
    <source>
        <dbReference type="Proteomes" id="UP000822369"/>
    </source>
</evidence>
<evidence type="ECO:0000313" key="1">
    <source>
        <dbReference type="EMBL" id="KAF7220497.1"/>
    </source>
</evidence>
<gene>
    <name evidence="1" type="ORF">G4P62_003139</name>
</gene>
<dbReference type="AlphaFoldDB" id="A0A9D2YH57"/>
<accession>A0A9D2YH57</accession>
<protein>
    <submittedName>
        <fullName evidence="2">Transcript variant X1</fullName>
    </submittedName>
    <submittedName>
        <fullName evidence="1">Transcript variant X2</fullName>
    </submittedName>
</protein>
<dbReference type="EMBL" id="JAAVVJ010000006">
    <property type="protein sequence ID" value="KAF7220498.1"/>
    <property type="molecule type" value="Genomic_DNA"/>
</dbReference>
<evidence type="ECO:0000313" key="2">
    <source>
        <dbReference type="EMBL" id="KAF7220498.1"/>
    </source>
</evidence>